<sequence length="78" mass="8019">MDLILSLASALHRESDLRSSEAIAAGARYSDDETVTVGVTVALGIPMVCGGEKYCDGESKGLGLGLVGRAPEKAKPIT</sequence>
<dbReference type="Proteomes" id="UP000326396">
    <property type="component" value="Linkage Group LG19"/>
</dbReference>
<dbReference type="AlphaFoldDB" id="A0A5N6NLJ2"/>
<evidence type="ECO:0000313" key="2">
    <source>
        <dbReference type="Proteomes" id="UP000326396"/>
    </source>
</evidence>
<evidence type="ECO:0000313" key="1">
    <source>
        <dbReference type="EMBL" id="KAD4889017.1"/>
    </source>
</evidence>
<protein>
    <submittedName>
        <fullName evidence="1">Uncharacterized protein</fullName>
    </submittedName>
</protein>
<reference evidence="1 2" key="1">
    <citation type="submission" date="2019-05" db="EMBL/GenBank/DDBJ databases">
        <title>Mikania micrantha, genome provides insights into the molecular mechanism of rapid growth.</title>
        <authorList>
            <person name="Liu B."/>
        </authorList>
    </citation>
    <scope>NUCLEOTIDE SEQUENCE [LARGE SCALE GENOMIC DNA]</scope>
    <source>
        <strain evidence="1">NLD-2019</strain>
        <tissue evidence="1">Leaf</tissue>
    </source>
</reference>
<organism evidence="1 2">
    <name type="scientific">Mikania micrantha</name>
    <name type="common">bitter vine</name>
    <dbReference type="NCBI Taxonomy" id="192012"/>
    <lineage>
        <taxon>Eukaryota</taxon>
        <taxon>Viridiplantae</taxon>
        <taxon>Streptophyta</taxon>
        <taxon>Embryophyta</taxon>
        <taxon>Tracheophyta</taxon>
        <taxon>Spermatophyta</taxon>
        <taxon>Magnoliopsida</taxon>
        <taxon>eudicotyledons</taxon>
        <taxon>Gunneridae</taxon>
        <taxon>Pentapetalae</taxon>
        <taxon>asterids</taxon>
        <taxon>campanulids</taxon>
        <taxon>Asterales</taxon>
        <taxon>Asteraceae</taxon>
        <taxon>Asteroideae</taxon>
        <taxon>Heliantheae alliance</taxon>
        <taxon>Eupatorieae</taxon>
        <taxon>Mikania</taxon>
    </lineage>
</organism>
<keyword evidence="2" id="KW-1185">Reference proteome</keyword>
<proteinExistence type="predicted"/>
<name>A0A5N6NLJ2_9ASTR</name>
<dbReference type="EMBL" id="SZYD01000011">
    <property type="protein sequence ID" value="KAD4889017.1"/>
    <property type="molecule type" value="Genomic_DNA"/>
</dbReference>
<accession>A0A5N6NLJ2</accession>
<gene>
    <name evidence="1" type="ORF">E3N88_21090</name>
</gene>
<comment type="caution">
    <text evidence="1">The sequence shown here is derived from an EMBL/GenBank/DDBJ whole genome shotgun (WGS) entry which is preliminary data.</text>
</comment>